<comment type="caution">
    <text evidence="1">The sequence shown here is derived from an EMBL/GenBank/DDBJ whole genome shotgun (WGS) entry which is preliminary data.</text>
</comment>
<proteinExistence type="predicted"/>
<evidence type="ECO:0000313" key="2">
    <source>
        <dbReference type="Proteomes" id="UP001597189"/>
    </source>
</evidence>
<keyword evidence="2" id="KW-1185">Reference proteome</keyword>
<name>A0ABW4D7E5_9LACO</name>
<sequence length="84" mass="9185">MDLEEVLGAVIETKALAFANGEMLESLNQTATDYENGSTLDKLTAEELVRVSDSITTVGWLVLERLNQIEDNLGELTDRAAQNS</sequence>
<accession>A0ABW4D7E5</accession>
<organism evidence="1 2">
    <name type="scientific">Levilactobacillus lanxiensis</name>
    <dbReference type="NCBI Taxonomy" id="2799568"/>
    <lineage>
        <taxon>Bacteria</taxon>
        <taxon>Bacillati</taxon>
        <taxon>Bacillota</taxon>
        <taxon>Bacilli</taxon>
        <taxon>Lactobacillales</taxon>
        <taxon>Lactobacillaceae</taxon>
        <taxon>Levilactobacillus</taxon>
    </lineage>
</organism>
<protein>
    <submittedName>
        <fullName evidence="1">Uncharacterized protein</fullName>
    </submittedName>
</protein>
<evidence type="ECO:0000313" key="1">
    <source>
        <dbReference type="EMBL" id="MFD1456113.1"/>
    </source>
</evidence>
<reference evidence="2" key="1">
    <citation type="journal article" date="2019" name="Int. J. Syst. Evol. Microbiol.">
        <title>The Global Catalogue of Microorganisms (GCM) 10K type strain sequencing project: providing services to taxonomists for standard genome sequencing and annotation.</title>
        <authorList>
            <consortium name="The Broad Institute Genomics Platform"/>
            <consortium name="The Broad Institute Genome Sequencing Center for Infectious Disease"/>
            <person name="Wu L."/>
            <person name="Ma J."/>
        </authorList>
    </citation>
    <scope>NUCLEOTIDE SEQUENCE [LARGE SCALE GENOMIC DNA]</scope>
    <source>
        <strain evidence="2">CCM 8979</strain>
    </source>
</reference>
<dbReference type="Proteomes" id="UP001597189">
    <property type="component" value="Unassembled WGS sequence"/>
</dbReference>
<dbReference type="EMBL" id="JBHTOD010000008">
    <property type="protein sequence ID" value="MFD1456113.1"/>
    <property type="molecule type" value="Genomic_DNA"/>
</dbReference>
<dbReference type="RefSeq" id="WP_203646151.1">
    <property type="nucleotide sequence ID" value="NZ_BOLN01000008.1"/>
</dbReference>
<gene>
    <name evidence="1" type="ORF">ACFQ44_10585</name>
</gene>